<sequence length="360" mass="42783">MDIIIHKKYNNIAKEHREIIEENFLNSNEFSKEWFLFLEKSLPEYEPLYIIGLMNNNIVNFCTGYNIKKLDMRLYLSGISKTIVNFLERIHLNLFKFNVVFLTNPLSNYCGIKSENYSSFNEFMEKSKRKIYRELKSASIFANNIYDEELSENLSESGFIKIPFYPNTVLNTAYETFDSYLASLNKKKRWDVRNKIKIFNNYGAEIHMMDNKDIGDFDDIYMLYKNTSQKNDDFPNLINYSKETFCNWKDMSNAYKWIIIKVKERVIGFALLVKEENFLLFKHVGLDYKDSKECYAYFNLYYAAIKYAIEGNYQFMYCGTTTYDTKKSLGCELVETSSYISFKSKYVQKIITRILTRAFK</sequence>
<accession>A0A927MIN3</accession>
<dbReference type="InterPro" id="IPR016181">
    <property type="entry name" value="Acyl_CoA_acyltransferase"/>
</dbReference>
<evidence type="ECO:0000313" key="1">
    <source>
        <dbReference type="EMBL" id="MBE1555100.1"/>
    </source>
</evidence>
<keyword evidence="2" id="KW-1185">Reference proteome</keyword>
<dbReference type="InterPro" id="IPR007434">
    <property type="entry name" value="FemAB-like"/>
</dbReference>
<dbReference type="RefSeq" id="WP_192598847.1">
    <property type="nucleotide sequence ID" value="NZ_JADBEL010000011.1"/>
</dbReference>
<dbReference type="Gene3D" id="3.40.630.30">
    <property type="match status" value="1"/>
</dbReference>
<organism evidence="1 2">
    <name type="scientific">Sporosarcina limicola</name>
    <dbReference type="NCBI Taxonomy" id="34101"/>
    <lineage>
        <taxon>Bacteria</taxon>
        <taxon>Bacillati</taxon>
        <taxon>Bacillota</taxon>
        <taxon>Bacilli</taxon>
        <taxon>Bacillales</taxon>
        <taxon>Caryophanaceae</taxon>
        <taxon>Sporosarcina</taxon>
    </lineage>
</organism>
<protein>
    <submittedName>
        <fullName evidence="1">N-acyltransferase</fullName>
    </submittedName>
</protein>
<evidence type="ECO:0000313" key="2">
    <source>
        <dbReference type="Proteomes" id="UP000658225"/>
    </source>
</evidence>
<name>A0A927MIN3_9BACL</name>
<gene>
    <name evidence="1" type="ORF">H4683_002199</name>
</gene>
<dbReference type="SUPFAM" id="SSF55729">
    <property type="entry name" value="Acyl-CoA N-acyltransferases (Nat)"/>
    <property type="match status" value="1"/>
</dbReference>
<dbReference type="Pfam" id="PF04339">
    <property type="entry name" value="FemAB_like"/>
    <property type="match status" value="1"/>
</dbReference>
<reference evidence="1" key="1">
    <citation type="submission" date="2020-10" db="EMBL/GenBank/DDBJ databases">
        <title>Genomic Encyclopedia of Type Strains, Phase IV (KMG-IV): sequencing the most valuable type-strain genomes for metagenomic binning, comparative biology and taxonomic classification.</title>
        <authorList>
            <person name="Goeker M."/>
        </authorList>
    </citation>
    <scope>NUCLEOTIDE SEQUENCE</scope>
    <source>
        <strain evidence="1">DSM 13886</strain>
    </source>
</reference>
<proteinExistence type="predicted"/>
<dbReference type="EMBL" id="JADBEL010000011">
    <property type="protein sequence ID" value="MBE1555100.1"/>
    <property type="molecule type" value="Genomic_DNA"/>
</dbReference>
<dbReference type="Proteomes" id="UP000658225">
    <property type="component" value="Unassembled WGS sequence"/>
</dbReference>
<dbReference type="AlphaFoldDB" id="A0A927MIN3"/>
<comment type="caution">
    <text evidence="1">The sequence shown here is derived from an EMBL/GenBank/DDBJ whole genome shotgun (WGS) entry which is preliminary data.</text>
</comment>